<gene>
    <name evidence="2" type="ORF">GCM10011400_55360</name>
</gene>
<sequence>MRDPRAAIRVPREPAMRGAAAQASKNDPFEGGEFRCSAAKAFNYISFHDEAASKRAGPARPMRQLA</sequence>
<feature type="compositionally biased region" description="Basic and acidic residues" evidence="1">
    <location>
        <begin position="1"/>
        <end position="15"/>
    </location>
</feature>
<organism evidence="2 3">
    <name type="scientific">Paraburkholderia caffeinilytica</name>
    <dbReference type="NCBI Taxonomy" id="1761016"/>
    <lineage>
        <taxon>Bacteria</taxon>
        <taxon>Pseudomonadati</taxon>
        <taxon>Pseudomonadota</taxon>
        <taxon>Betaproteobacteria</taxon>
        <taxon>Burkholderiales</taxon>
        <taxon>Burkholderiaceae</taxon>
        <taxon>Paraburkholderia</taxon>
    </lineage>
</organism>
<dbReference type="Proteomes" id="UP000602004">
    <property type="component" value="Unassembled WGS sequence"/>
</dbReference>
<feature type="region of interest" description="Disordered" evidence="1">
    <location>
        <begin position="1"/>
        <end position="29"/>
    </location>
</feature>
<keyword evidence="3" id="KW-1185">Reference proteome</keyword>
<protein>
    <submittedName>
        <fullName evidence="2">Uncharacterized protein</fullName>
    </submittedName>
</protein>
<reference evidence="3" key="1">
    <citation type="journal article" date="2019" name="Int. J. Syst. Evol. Microbiol.">
        <title>The Global Catalogue of Microorganisms (GCM) 10K type strain sequencing project: providing services to taxonomists for standard genome sequencing and annotation.</title>
        <authorList>
            <consortium name="The Broad Institute Genomics Platform"/>
            <consortium name="The Broad Institute Genome Sequencing Center for Infectious Disease"/>
            <person name="Wu L."/>
            <person name="Ma J."/>
        </authorList>
    </citation>
    <scope>NUCLEOTIDE SEQUENCE [LARGE SCALE GENOMIC DNA]</scope>
    <source>
        <strain evidence="3">CGMCC 1.15103</strain>
    </source>
</reference>
<dbReference type="EMBL" id="BMHL01000012">
    <property type="protein sequence ID" value="GGC60576.1"/>
    <property type="molecule type" value="Genomic_DNA"/>
</dbReference>
<evidence type="ECO:0000313" key="3">
    <source>
        <dbReference type="Proteomes" id="UP000602004"/>
    </source>
</evidence>
<evidence type="ECO:0000256" key="1">
    <source>
        <dbReference type="SAM" id="MobiDB-lite"/>
    </source>
</evidence>
<proteinExistence type="predicted"/>
<name>A0ABQ1N8N9_9BURK</name>
<evidence type="ECO:0000313" key="2">
    <source>
        <dbReference type="EMBL" id="GGC60576.1"/>
    </source>
</evidence>
<comment type="caution">
    <text evidence="2">The sequence shown here is derived from an EMBL/GenBank/DDBJ whole genome shotgun (WGS) entry which is preliminary data.</text>
</comment>
<accession>A0ABQ1N8N9</accession>